<evidence type="ECO:0008006" key="4">
    <source>
        <dbReference type="Google" id="ProtNLM"/>
    </source>
</evidence>
<dbReference type="AlphaFoldDB" id="A0A1F8B2V3"/>
<dbReference type="STRING" id="1802516.A3A75_04860"/>
<dbReference type="Proteomes" id="UP000179018">
    <property type="component" value="Unassembled WGS sequence"/>
</dbReference>
<dbReference type="Pfam" id="PF09903">
    <property type="entry name" value="DUF2130"/>
    <property type="match status" value="1"/>
</dbReference>
<reference evidence="2 3" key="1">
    <citation type="journal article" date="2016" name="Nat. Commun.">
        <title>Thousands of microbial genomes shed light on interconnected biogeochemical processes in an aquifer system.</title>
        <authorList>
            <person name="Anantharaman K."/>
            <person name="Brown C.T."/>
            <person name="Hug L.A."/>
            <person name="Sharon I."/>
            <person name="Castelle C.J."/>
            <person name="Probst A.J."/>
            <person name="Thomas B.C."/>
            <person name="Singh A."/>
            <person name="Wilkins M.J."/>
            <person name="Karaoz U."/>
            <person name="Brodie E.L."/>
            <person name="Williams K.H."/>
            <person name="Hubbard S.S."/>
            <person name="Banfield J.F."/>
        </authorList>
    </citation>
    <scope>NUCLEOTIDE SEQUENCE [LARGE SCALE GENOMIC DNA]</scope>
</reference>
<comment type="caution">
    <text evidence="2">The sequence shown here is derived from an EMBL/GenBank/DDBJ whole genome shotgun (WGS) entry which is preliminary data.</text>
</comment>
<protein>
    <recommendedName>
        <fullName evidence="4">DUF2130 domain-containing protein</fullName>
    </recommendedName>
</protein>
<evidence type="ECO:0000313" key="2">
    <source>
        <dbReference type="EMBL" id="OGM58331.1"/>
    </source>
</evidence>
<evidence type="ECO:0000256" key="1">
    <source>
        <dbReference type="SAM" id="Coils"/>
    </source>
</evidence>
<gene>
    <name evidence="2" type="ORF">A3A75_04860</name>
</gene>
<sequence length="361" mass="42249">MITTFICPHCKKEVEISQALRHQVEEDLRKNLEDSIKKELEEKTATEVKDLKRQLIEKDEKVNELREQELKLREERRKLEEKEKDLKLDLQRQLDSERQKIQESVLKNAQDEHRLKDLEKDKKLQEALEKVRELQTQMQQGSQQTQGEVLELDIEEKLTSTFVYDEIIPIGKGVQGADIIQKVKNQSGKLAGIILWETKRAKWSPSWTPKLKEDGRKNDATMVVLVSENLPKDIEFFKVVDGVLITSITYAIPLANILRRNLMFIAAAKSGSEHKDEKLEMLYEYIQSDAFRHRFEAFADGVKAMEEDLLTERRSMERIWKKRETQLKRMQLNTSRMFGELQGVMENKLPDIKTLKLDSGD</sequence>
<accession>A0A1F8B2V3</accession>
<dbReference type="EMBL" id="MGHC01000037">
    <property type="protein sequence ID" value="OGM58331.1"/>
    <property type="molecule type" value="Genomic_DNA"/>
</dbReference>
<name>A0A1F8B2V3_9BACT</name>
<dbReference type="InterPro" id="IPR019219">
    <property type="entry name" value="DUF2130"/>
</dbReference>
<feature type="coiled-coil region" evidence="1">
    <location>
        <begin position="22"/>
        <end position="144"/>
    </location>
</feature>
<organism evidence="2 3">
    <name type="scientific">Candidatus Woesebacteria bacterium RIFCSPLOWO2_01_FULL_39_10</name>
    <dbReference type="NCBI Taxonomy" id="1802516"/>
    <lineage>
        <taxon>Bacteria</taxon>
        <taxon>Candidatus Woeseibacteriota</taxon>
    </lineage>
</organism>
<proteinExistence type="predicted"/>
<keyword evidence="1" id="KW-0175">Coiled coil</keyword>
<evidence type="ECO:0000313" key="3">
    <source>
        <dbReference type="Proteomes" id="UP000179018"/>
    </source>
</evidence>